<dbReference type="EMBL" id="VINQ01000006">
    <property type="protein sequence ID" value="KAA0916039.1"/>
    <property type="molecule type" value="Genomic_DNA"/>
</dbReference>
<dbReference type="Gene3D" id="3.40.50.1820">
    <property type="entry name" value="alpha/beta hydrolase"/>
    <property type="match status" value="1"/>
</dbReference>
<dbReference type="PROSITE" id="PS51257">
    <property type="entry name" value="PROKAR_LIPOPROTEIN"/>
    <property type="match status" value="1"/>
</dbReference>
<comment type="caution">
    <text evidence="1">The sequence shown here is derived from an EMBL/GenBank/DDBJ whole genome shotgun (WGS) entry which is preliminary data.</text>
</comment>
<dbReference type="PANTHER" id="PTHR36513">
    <property type="entry name" value="ABC TRANSMEMBRANE TYPE-1 DOMAIN-CONTAINING PROTEIN"/>
    <property type="match status" value="1"/>
</dbReference>
<evidence type="ECO:0000313" key="2">
    <source>
        <dbReference type="Proteomes" id="UP000325291"/>
    </source>
</evidence>
<dbReference type="AlphaFoldDB" id="A0A5A9ZGA6"/>
<dbReference type="Proteomes" id="UP000325291">
    <property type="component" value="Unassembled WGS sequence"/>
</dbReference>
<gene>
    <name evidence="1" type="ORF">FLO80_09900</name>
</gene>
<protein>
    <submittedName>
        <fullName evidence="1">Alpha/beta fold hydrolase</fullName>
    </submittedName>
</protein>
<name>A0A5A9ZGA6_9RHOB</name>
<keyword evidence="1" id="KW-0378">Hydrolase</keyword>
<dbReference type="InterPro" id="IPR014586">
    <property type="entry name" value="UCP033909"/>
</dbReference>
<dbReference type="PIRSF" id="PIRSF033909">
    <property type="entry name" value="UCP033909"/>
    <property type="match status" value="1"/>
</dbReference>
<dbReference type="Pfam" id="PF05990">
    <property type="entry name" value="DUF900"/>
    <property type="match status" value="1"/>
</dbReference>
<organism evidence="1 2">
    <name type="scientific">Aquicoccus porphyridii</name>
    <dbReference type="NCBI Taxonomy" id="1852029"/>
    <lineage>
        <taxon>Bacteria</taxon>
        <taxon>Pseudomonadati</taxon>
        <taxon>Pseudomonadota</taxon>
        <taxon>Alphaproteobacteria</taxon>
        <taxon>Rhodobacterales</taxon>
        <taxon>Paracoccaceae</taxon>
        <taxon>Aquicoccus</taxon>
    </lineage>
</organism>
<dbReference type="PANTHER" id="PTHR36513:SF1">
    <property type="entry name" value="TRANSMEMBRANE PROTEIN"/>
    <property type="match status" value="1"/>
</dbReference>
<accession>A0A5A9ZGA6</accession>
<sequence>MIRRAVPILLLGALVVLGACSRPELTGFSEPYSGATVERIFVATQRTPGQLGQIFGERRSTRINFAQVDVSIPPGHEAGRIERTSGVADAARFFAPLGIEMFNGMNEFTRTLRREGTADGGILLYVHGYNNTTEDAAFRLAQIKHDFGIDEPAVLFSWPSAGDPRGYVYDRDSVLFARDGFEEFLRELRGLGQDRILILAHSMGGYLTMEALRQLALKGDHHVMDAIEGVVLMSPDIDPDVFRRQALTIGQLPQPFIVMTSQKDRVLNIAEFLTGRKPRLGRIESSEAVQGLDVTVVDFTDLDEGDIGGHSASVSSARAIEVFSGLERQIREGGGALRDFVLQGRDRRIDAALVLQ</sequence>
<evidence type="ECO:0000313" key="1">
    <source>
        <dbReference type="EMBL" id="KAA0916039.1"/>
    </source>
</evidence>
<dbReference type="InterPro" id="IPR010297">
    <property type="entry name" value="DUF900_hydrolase"/>
</dbReference>
<reference evidence="1 2" key="1">
    <citation type="submission" date="2019-07" db="EMBL/GenBank/DDBJ databases">
        <title>Aquicoccus porphyridii gen. nov., sp. nov., isolated from a small marine red alga, Porphyridium marinum.</title>
        <authorList>
            <person name="Liu L."/>
        </authorList>
    </citation>
    <scope>NUCLEOTIDE SEQUENCE [LARGE SCALE GENOMIC DNA]</scope>
    <source>
        <strain evidence="1 2">L1 8-17</strain>
    </source>
</reference>
<proteinExistence type="predicted"/>
<dbReference type="InterPro" id="IPR029058">
    <property type="entry name" value="AB_hydrolase_fold"/>
</dbReference>
<keyword evidence="2" id="KW-1185">Reference proteome</keyword>
<dbReference type="SUPFAM" id="SSF53474">
    <property type="entry name" value="alpha/beta-Hydrolases"/>
    <property type="match status" value="1"/>
</dbReference>
<dbReference type="GO" id="GO:0016787">
    <property type="term" value="F:hydrolase activity"/>
    <property type="evidence" value="ECO:0007669"/>
    <property type="project" value="UniProtKB-KW"/>
</dbReference>